<evidence type="ECO:0000313" key="2">
    <source>
        <dbReference type="EMBL" id="KAG7055583.1"/>
    </source>
</evidence>
<feature type="compositionally biased region" description="Basic and acidic residues" evidence="1">
    <location>
        <begin position="34"/>
        <end position="47"/>
    </location>
</feature>
<dbReference type="EMBL" id="JAESDN010000002">
    <property type="protein sequence ID" value="KAG7055583.1"/>
    <property type="molecule type" value="Genomic_DNA"/>
</dbReference>
<feature type="region of interest" description="Disordered" evidence="1">
    <location>
        <begin position="34"/>
        <end position="61"/>
    </location>
</feature>
<organism evidence="2 3">
    <name type="scientific">Colletotrichum scovillei</name>
    <dbReference type="NCBI Taxonomy" id="1209932"/>
    <lineage>
        <taxon>Eukaryota</taxon>
        <taxon>Fungi</taxon>
        <taxon>Dikarya</taxon>
        <taxon>Ascomycota</taxon>
        <taxon>Pezizomycotina</taxon>
        <taxon>Sordariomycetes</taxon>
        <taxon>Hypocreomycetidae</taxon>
        <taxon>Glomerellales</taxon>
        <taxon>Glomerellaceae</taxon>
        <taxon>Colletotrichum</taxon>
        <taxon>Colletotrichum acutatum species complex</taxon>
    </lineage>
</organism>
<accession>A0A9P7UG34</accession>
<gene>
    <name evidence="2" type="ORF">JMJ77_008038</name>
</gene>
<evidence type="ECO:0000256" key="1">
    <source>
        <dbReference type="SAM" id="MobiDB-lite"/>
    </source>
</evidence>
<keyword evidence="3" id="KW-1185">Reference proteome</keyword>
<dbReference type="AlphaFoldDB" id="A0A9P7UG34"/>
<protein>
    <submittedName>
        <fullName evidence="2">Uncharacterized protein</fullName>
    </submittedName>
</protein>
<proteinExistence type="predicted"/>
<dbReference type="Proteomes" id="UP000699042">
    <property type="component" value="Unassembled WGS sequence"/>
</dbReference>
<name>A0A9P7UG34_9PEZI</name>
<evidence type="ECO:0000313" key="3">
    <source>
        <dbReference type="Proteomes" id="UP000699042"/>
    </source>
</evidence>
<reference evidence="2" key="1">
    <citation type="submission" date="2021-05" db="EMBL/GenBank/DDBJ databases">
        <title>Comparative genomics of three Colletotrichum scovillei strains and genetic complementation revealed genes involved fungal growth and virulence on chili pepper.</title>
        <authorList>
            <person name="Hsieh D.-K."/>
            <person name="Chuang S.-C."/>
            <person name="Chen C.-Y."/>
            <person name="Chao Y.-T."/>
            <person name="Lu M.-Y.J."/>
            <person name="Lee M.-H."/>
            <person name="Shih M.-C."/>
        </authorList>
    </citation>
    <scope>NUCLEOTIDE SEQUENCE</scope>
    <source>
        <strain evidence="2">Coll-153</strain>
    </source>
</reference>
<comment type="caution">
    <text evidence="2">The sequence shown here is derived from an EMBL/GenBank/DDBJ whole genome shotgun (WGS) entry which is preliminary data.</text>
</comment>
<sequence length="147" mass="16653">MVSLILYRLSLFASSNRLSTQQVIFCRRSADSSTELHRKSTRRDRSPRSRSKTPTRQSGTKLMLPAAWQKSRSATGASETGLNEQWSLEEIKPVTERHFLRSASNYVIFNVPPKCVRNQALPARGLANLGRRSISIVDGTKYYYSTD</sequence>